<dbReference type="EMBL" id="NWVD01000004">
    <property type="protein sequence ID" value="PCG08706.1"/>
    <property type="molecule type" value="Genomic_DNA"/>
</dbReference>
<organism evidence="1 2">
    <name type="scientific">Sphingomonas ginsenosidimutans</name>
    <dbReference type="NCBI Taxonomy" id="862134"/>
    <lineage>
        <taxon>Bacteria</taxon>
        <taxon>Pseudomonadati</taxon>
        <taxon>Pseudomonadota</taxon>
        <taxon>Alphaproteobacteria</taxon>
        <taxon>Sphingomonadales</taxon>
        <taxon>Sphingomonadaceae</taxon>
        <taxon>Sphingomonas</taxon>
    </lineage>
</organism>
<dbReference type="InterPro" id="IPR035437">
    <property type="entry name" value="SNase_OB-fold_sf"/>
</dbReference>
<dbReference type="RefSeq" id="WP_096612462.1">
    <property type="nucleotide sequence ID" value="NZ_NWVD01000004.1"/>
</dbReference>
<evidence type="ECO:0000313" key="1">
    <source>
        <dbReference type="EMBL" id="PCG08706.1"/>
    </source>
</evidence>
<evidence type="ECO:0000313" key="2">
    <source>
        <dbReference type="Proteomes" id="UP000218784"/>
    </source>
</evidence>
<dbReference type="AlphaFoldDB" id="A0A2A4HVZ7"/>
<dbReference type="Gene3D" id="2.40.50.90">
    <property type="match status" value="1"/>
</dbReference>
<protein>
    <recommendedName>
        <fullName evidence="3">Nuclease</fullName>
    </recommendedName>
</protein>
<reference evidence="1 2" key="1">
    <citation type="submission" date="2017-09" db="EMBL/GenBank/DDBJ databases">
        <title>Sphingomonas ginsenosidimutans KACC 14949, whole genome shotgun sequence.</title>
        <authorList>
            <person name="Feng G."/>
            <person name="Zhu H."/>
        </authorList>
    </citation>
    <scope>NUCLEOTIDE SEQUENCE [LARGE SCALE GENOMIC DNA]</scope>
    <source>
        <strain evidence="1 2">KACC 14949</strain>
    </source>
</reference>
<sequence length="142" mass="15282">MIGLALMIATLPAGINFTCRPVTVWDGDGPIRCAGGAKVRLRGIAAREIDGTCRPRQPCPRASGVSARDRLVRLLGGARGVTRDGHVLVEGPDLRCRSFGADDYLRVVAACRLPDGRELGCEQVRARVALRWARYGGAKVCR</sequence>
<evidence type="ECO:0008006" key="3">
    <source>
        <dbReference type="Google" id="ProtNLM"/>
    </source>
</evidence>
<dbReference type="Proteomes" id="UP000218784">
    <property type="component" value="Unassembled WGS sequence"/>
</dbReference>
<name>A0A2A4HVZ7_9SPHN</name>
<keyword evidence="2" id="KW-1185">Reference proteome</keyword>
<accession>A0A2A4HVZ7</accession>
<gene>
    <name evidence="1" type="ORF">COA17_11155</name>
</gene>
<proteinExistence type="predicted"/>
<dbReference type="SUPFAM" id="SSF50199">
    <property type="entry name" value="Staphylococcal nuclease"/>
    <property type="match status" value="1"/>
</dbReference>
<comment type="caution">
    <text evidence="1">The sequence shown here is derived from an EMBL/GenBank/DDBJ whole genome shotgun (WGS) entry which is preliminary data.</text>
</comment>